<dbReference type="Proteomes" id="UP001220530">
    <property type="component" value="Chromosome"/>
</dbReference>
<organism evidence="1 2">
    <name type="scientific">Devosia algicola</name>
    <dbReference type="NCBI Taxonomy" id="3026418"/>
    <lineage>
        <taxon>Bacteria</taxon>
        <taxon>Pseudomonadati</taxon>
        <taxon>Pseudomonadota</taxon>
        <taxon>Alphaproteobacteria</taxon>
        <taxon>Hyphomicrobiales</taxon>
        <taxon>Devosiaceae</taxon>
        <taxon>Devosia</taxon>
    </lineage>
</organism>
<reference evidence="1 2" key="1">
    <citation type="submission" date="2023-02" db="EMBL/GenBank/DDBJ databases">
        <title>Devosia algicola sp. nov., isolated from the phycosphere of marine algae.</title>
        <authorList>
            <person name="Kim J.M."/>
            <person name="Lee J.K."/>
            <person name="Choi B.J."/>
            <person name="Bayburt H."/>
            <person name="Jeon C.O."/>
        </authorList>
    </citation>
    <scope>NUCLEOTIDE SEQUENCE [LARGE SCALE GENOMIC DNA]</scope>
    <source>
        <strain evidence="1 2">G20-9</strain>
    </source>
</reference>
<evidence type="ECO:0000313" key="2">
    <source>
        <dbReference type="Proteomes" id="UP001220530"/>
    </source>
</evidence>
<dbReference type="PANTHER" id="PTHR11669">
    <property type="entry name" value="REPLICATION FACTOR C / DNA POLYMERASE III GAMMA-TAU SUBUNIT"/>
    <property type="match status" value="1"/>
</dbReference>
<dbReference type="Gene3D" id="3.40.50.300">
    <property type="entry name" value="P-loop containing nucleotide triphosphate hydrolases"/>
    <property type="match status" value="1"/>
</dbReference>
<keyword evidence="2" id="KW-1185">Reference proteome</keyword>
<dbReference type="EMBL" id="CP118246">
    <property type="protein sequence ID" value="WDR03315.1"/>
    <property type="molecule type" value="Genomic_DNA"/>
</dbReference>
<evidence type="ECO:0000313" key="1">
    <source>
        <dbReference type="EMBL" id="WDR03315.1"/>
    </source>
</evidence>
<proteinExistence type="predicted"/>
<dbReference type="InterPro" id="IPR050238">
    <property type="entry name" value="DNA_Rep/Repair_Clamp_Loader"/>
</dbReference>
<protein>
    <submittedName>
        <fullName evidence="1">AAA family ATPase</fullName>
    </submittedName>
</protein>
<dbReference type="RefSeq" id="WP_282219709.1">
    <property type="nucleotide sequence ID" value="NZ_CP118246.1"/>
</dbReference>
<dbReference type="PANTHER" id="PTHR11669:SF8">
    <property type="entry name" value="DNA POLYMERASE III SUBUNIT DELTA"/>
    <property type="match status" value="1"/>
</dbReference>
<accession>A0ABY7YR04</accession>
<name>A0ABY7YR04_9HYPH</name>
<dbReference type="InterPro" id="IPR027417">
    <property type="entry name" value="P-loop_NTPase"/>
</dbReference>
<sequence>MSDPDALEGLLLPEQQPGVIGHSAAVAAITRQLQDGRLPGAILLHGPQGIGKATLAFQLSRTILTATGDEDAHRVDEQIVAGGHPNIRVLRRAAKDTKSYYTVIRVDEVRDLRAKLQQTRGRQGARIAIIDTIDDCNPSAANALLKTLEEPPADTVFFLISHRPGQLLPTIKSRCHSIALRPLDDAEMARALRVQCPTLDQSDLERAVALGGGRPRRGFETLTLAPESVLGSLQAWLAAPIEAPIGTHLKLGDALAATTQRTELSFAREMIVDWIAAEARAAATASTGRMRLASANEAMGQGACPFRRSRQLESG</sequence>
<gene>
    <name evidence="1" type="ORF">PSQ19_03955</name>
</gene>
<dbReference type="SUPFAM" id="SSF52540">
    <property type="entry name" value="P-loop containing nucleoside triphosphate hydrolases"/>
    <property type="match status" value="1"/>
</dbReference>
<dbReference type="Pfam" id="PF13177">
    <property type="entry name" value="DNA_pol3_delta2"/>
    <property type="match status" value="1"/>
</dbReference>